<evidence type="ECO:0000313" key="2">
    <source>
        <dbReference type="EMBL" id="CRL21176.1"/>
    </source>
</evidence>
<dbReference type="GO" id="GO:0016740">
    <property type="term" value="F:transferase activity"/>
    <property type="evidence" value="ECO:0007669"/>
    <property type="project" value="UniProtKB-KW"/>
</dbReference>
<gene>
    <name evidence="2" type="ORF">PCAMFM013_S005g000340</name>
</gene>
<dbReference type="InterPro" id="IPR011009">
    <property type="entry name" value="Kinase-like_dom_sf"/>
</dbReference>
<dbReference type="InterPro" id="IPR002575">
    <property type="entry name" value="Aminoglycoside_PTrfase"/>
</dbReference>
<reference evidence="2 3" key="1">
    <citation type="journal article" date="2014" name="Nat. Commun.">
        <title>Multiple recent horizontal transfers of a large genomic region in cheese making fungi.</title>
        <authorList>
            <person name="Cheeseman K."/>
            <person name="Ropars J."/>
            <person name="Renault P."/>
            <person name="Dupont J."/>
            <person name="Gouzy J."/>
            <person name="Branca A."/>
            <person name="Abraham A.L."/>
            <person name="Ceppi M."/>
            <person name="Conseiller E."/>
            <person name="Debuchy R."/>
            <person name="Malagnac F."/>
            <person name="Goarin A."/>
            <person name="Silar P."/>
            <person name="Lacoste S."/>
            <person name="Sallet E."/>
            <person name="Bensimon A."/>
            <person name="Giraud T."/>
            <person name="Brygoo Y."/>
        </authorList>
    </citation>
    <scope>NUCLEOTIDE SEQUENCE [LARGE SCALE GENOMIC DNA]</scope>
    <source>
        <strain evidence="3">FM 013</strain>
    </source>
</reference>
<organism evidence="2 3">
    <name type="scientific">Penicillium camemberti (strain FM 013)</name>
    <dbReference type="NCBI Taxonomy" id="1429867"/>
    <lineage>
        <taxon>Eukaryota</taxon>
        <taxon>Fungi</taxon>
        <taxon>Dikarya</taxon>
        <taxon>Ascomycota</taxon>
        <taxon>Pezizomycotina</taxon>
        <taxon>Eurotiomycetes</taxon>
        <taxon>Eurotiomycetidae</taxon>
        <taxon>Eurotiales</taxon>
        <taxon>Aspergillaceae</taxon>
        <taxon>Penicillium</taxon>
    </lineage>
</organism>
<dbReference type="STRING" id="1429867.A0A0G4P4B0"/>
<keyword evidence="2" id="KW-0808">Transferase</keyword>
<name>A0A0G4P4B0_PENC3</name>
<dbReference type="Proteomes" id="UP000053732">
    <property type="component" value="Unassembled WGS sequence"/>
</dbReference>
<keyword evidence="3" id="KW-1185">Reference proteome</keyword>
<dbReference type="PANTHER" id="PTHR21310">
    <property type="entry name" value="AMINOGLYCOSIDE PHOSPHOTRANSFERASE-RELATED-RELATED"/>
    <property type="match status" value="1"/>
</dbReference>
<dbReference type="EMBL" id="HG793138">
    <property type="protein sequence ID" value="CRL21176.1"/>
    <property type="molecule type" value="Genomic_DNA"/>
</dbReference>
<dbReference type="Gene3D" id="3.90.1200.10">
    <property type="match status" value="1"/>
</dbReference>
<dbReference type="AlphaFoldDB" id="A0A0G4P4B0"/>
<dbReference type="SUPFAM" id="SSF56112">
    <property type="entry name" value="Protein kinase-like (PK-like)"/>
    <property type="match status" value="1"/>
</dbReference>
<protein>
    <submittedName>
        <fullName evidence="2">Aminoglycoside phosphotransferase</fullName>
    </submittedName>
</protein>
<accession>A0A0G4P4B0</accession>
<proteinExistence type="predicted"/>
<dbReference type="InterPro" id="IPR051678">
    <property type="entry name" value="AGP_Transferase"/>
</dbReference>
<sequence length="351" mass="39105">MSSENQEYSQEYSVDQEIIHFFQKTSTDRSLCDDRAHKLVGGTVTPVAVQGVCSYSVYAGPNHEHVVQFRLRSLGLKTEIANIASNVYGSLVPSVSYHGQIGGDDVSGKEPLSVYVMSRVKGISYLDFILAHNLPENSPEYFTWRENLISDIARLFALTWKSPQNLDRAFRGNLYQRYDEDLRRLLVALPDRFHPIIQQSIDALPAIFSLPMVLLHKDFGMCNVMVDADNNHLVGIIDWAEADIGPFGTNLHSLQQFMSKYRLGVGWIRYGNYDTLNSSFWNILSAGAGGGEATIRTIKSAMIVGLLLSHGFTSRLANMPKPEPIRDDESGAYEMLGLDGLLIVPATKLVD</sequence>
<evidence type="ECO:0000313" key="3">
    <source>
        <dbReference type="Proteomes" id="UP000053732"/>
    </source>
</evidence>
<evidence type="ECO:0000259" key="1">
    <source>
        <dbReference type="Pfam" id="PF01636"/>
    </source>
</evidence>
<feature type="domain" description="Aminoglycoside phosphotransferase" evidence="1">
    <location>
        <begin position="102"/>
        <end position="249"/>
    </location>
</feature>
<dbReference type="Pfam" id="PF01636">
    <property type="entry name" value="APH"/>
    <property type="match status" value="1"/>
</dbReference>